<name>A0ABT1N5R2_9GAMM</name>
<evidence type="ECO:0000313" key="1">
    <source>
        <dbReference type="EMBL" id="MCQ1060070.1"/>
    </source>
</evidence>
<dbReference type="Proteomes" id="UP001524460">
    <property type="component" value="Unassembled WGS sequence"/>
</dbReference>
<protein>
    <submittedName>
        <fullName evidence="1">Uncharacterized protein</fullName>
    </submittedName>
</protein>
<keyword evidence="2" id="KW-1185">Reference proteome</keyword>
<accession>A0ABT1N5R2</accession>
<evidence type="ECO:0000313" key="2">
    <source>
        <dbReference type="Proteomes" id="UP001524460"/>
    </source>
</evidence>
<reference evidence="1 2" key="1">
    <citation type="submission" date="2022-07" db="EMBL/GenBank/DDBJ databases">
        <title>Photobacterium pectinilyticum sp. nov., a marine bacterium isolated from surface seawater of Qingdao offshore.</title>
        <authorList>
            <person name="Wang X."/>
        </authorList>
    </citation>
    <scope>NUCLEOTIDE SEQUENCE [LARGE SCALE GENOMIC DNA]</scope>
    <source>
        <strain evidence="1 2">ZSDE20</strain>
    </source>
</reference>
<gene>
    <name evidence="1" type="ORF">NHN17_18665</name>
</gene>
<comment type="caution">
    <text evidence="1">The sequence shown here is derived from an EMBL/GenBank/DDBJ whole genome shotgun (WGS) entry which is preliminary data.</text>
</comment>
<dbReference type="RefSeq" id="WP_255044158.1">
    <property type="nucleotide sequence ID" value="NZ_JANEYT010000055.1"/>
</dbReference>
<proteinExistence type="predicted"/>
<organism evidence="1 2">
    <name type="scientific">Photobacterium pectinilyticum</name>
    <dbReference type="NCBI Taxonomy" id="2906793"/>
    <lineage>
        <taxon>Bacteria</taxon>
        <taxon>Pseudomonadati</taxon>
        <taxon>Pseudomonadota</taxon>
        <taxon>Gammaproteobacteria</taxon>
        <taxon>Vibrionales</taxon>
        <taxon>Vibrionaceae</taxon>
        <taxon>Photobacterium</taxon>
    </lineage>
</organism>
<sequence length="51" mass="5938">MEFNFTEEQVGILLRLVRTEMSGFCGDVGYEELSKIRKILEEQLDNEEPSN</sequence>
<dbReference type="EMBL" id="JANEYT010000055">
    <property type="protein sequence ID" value="MCQ1060070.1"/>
    <property type="molecule type" value="Genomic_DNA"/>
</dbReference>